<comment type="caution">
    <text evidence="9">The sequence shown here is derived from an EMBL/GenBank/DDBJ whole genome shotgun (WGS) entry which is preliminary data.</text>
</comment>
<dbReference type="InterPro" id="IPR057949">
    <property type="entry name" value="TPR_TEX10"/>
</dbReference>
<dbReference type="PANTHER" id="PTHR16056">
    <property type="entry name" value="REGULATOR OF MICROTUBULE DYNAMICS PROTEIN"/>
    <property type="match status" value="1"/>
</dbReference>
<dbReference type="InterPro" id="IPR024679">
    <property type="entry name" value="Ipi1_N"/>
</dbReference>
<evidence type="ECO:0000259" key="8">
    <source>
        <dbReference type="Pfam" id="PF25781"/>
    </source>
</evidence>
<dbReference type="EMBL" id="JAEACU010000012">
    <property type="protein sequence ID" value="KAH7512248.1"/>
    <property type="molecule type" value="Genomic_DNA"/>
</dbReference>
<feature type="signal peptide" evidence="6">
    <location>
        <begin position="1"/>
        <end position="32"/>
    </location>
</feature>
<dbReference type="Pfam" id="PF12333">
    <property type="entry name" value="Ipi1_N"/>
    <property type="match status" value="1"/>
</dbReference>
<dbReference type="Gene3D" id="1.25.10.10">
    <property type="entry name" value="Leucine-rich Repeat Variant"/>
    <property type="match status" value="1"/>
</dbReference>
<dbReference type="Proteomes" id="UP000813462">
    <property type="component" value="Unassembled WGS sequence"/>
</dbReference>
<dbReference type="GO" id="GO:0005634">
    <property type="term" value="C:nucleus"/>
    <property type="evidence" value="ECO:0007669"/>
    <property type="project" value="UniProtKB-SubCell"/>
</dbReference>
<name>A0A978UBV5_ZIZJJ</name>
<accession>A0A978UBV5</accession>
<evidence type="ECO:0000256" key="2">
    <source>
        <dbReference type="ARBA" id="ARBA00004642"/>
    </source>
</evidence>
<evidence type="ECO:0000313" key="10">
    <source>
        <dbReference type="Proteomes" id="UP000813462"/>
    </source>
</evidence>
<reference evidence="9" key="1">
    <citation type="journal article" date="2021" name="Front. Plant Sci.">
        <title>Chromosome-Scale Genome Assembly for Chinese Sour Jujube and Insights Into Its Genome Evolution and Domestication Signature.</title>
        <authorList>
            <person name="Shen L.-Y."/>
            <person name="Luo H."/>
            <person name="Wang X.-L."/>
            <person name="Wang X.-M."/>
            <person name="Qiu X.-J."/>
            <person name="Liu H."/>
            <person name="Zhou S.-S."/>
            <person name="Jia K.-H."/>
            <person name="Nie S."/>
            <person name="Bao Y.-T."/>
            <person name="Zhang R.-G."/>
            <person name="Yun Q.-Z."/>
            <person name="Chai Y.-H."/>
            <person name="Lu J.-Y."/>
            <person name="Li Y."/>
            <person name="Zhao S.-W."/>
            <person name="Mao J.-F."/>
            <person name="Jia S.-G."/>
            <person name="Mao Y.-M."/>
        </authorList>
    </citation>
    <scope>NUCLEOTIDE SEQUENCE</scope>
    <source>
        <strain evidence="9">AT0</strain>
        <tissue evidence="9">Leaf</tissue>
    </source>
</reference>
<organism evidence="9 10">
    <name type="scientific">Ziziphus jujuba var. spinosa</name>
    <dbReference type="NCBI Taxonomy" id="714518"/>
    <lineage>
        <taxon>Eukaryota</taxon>
        <taxon>Viridiplantae</taxon>
        <taxon>Streptophyta</taxon>
        <taxon>Embryophyta</taxon>
        <taxon>Tracheophyta</taxon>
        <taxon>Spermatophyta</taxon>
        <taxon>Magnoliopsida</taxon>
        <taxon>eudicotyledons</taxon>
        <taxon>Gunneridae</taxon>
        <taxon>Pentapetalae</taxon>
        <taxon>rosids</taxon>
        <taxon>fabids</taxon>
        <taxon>Rosales</taxon>
        <taxon>Rhamnaceae</taxon>
        <taxon>Paliureae</taxon>
        <taxon>Ziziphus</taxon>
    </lineage>
</organism>
<evidence type="ECO:0008006" key="11">
    <source>
        <dbReference type="Google" id="ProtNLM"/>
    </source>
</evidence>
<comment type="similarity">
    <text evidence="3">Belongs to the IPI1/TEX10 family.</text>
</comment>
<dbReference type="Pfam" id="PF25781">
    <property type="entry name" value="TPR_TEX10"/>
    <property type="match status" value="1"/>
</dbReference>
<evidence type="ECO:0000259" key="7">
    <source>
        <dbReference type="Pfam" id="PF12333"/>
    </source>
</evidence>
<gene>
    <name evidence="9" type="ORF">FEM48_Zijuj12G0070200</name>
</gene>
<feature type="chain" id="PRO_5037860983" description="Testis-expressed protein 10" evidence="6">
    <location>
        <begin position="33"/>
        <end position="970"/>
    </location>
</feature>
<sequence length="970" mass="109370">MIGSSSFTLYALLTVESFKLLLQLLLTPAAHTEKPDTVNKMAPSKASSKKQQKRGIDFKKIKRKIGRKLPPPNNATNTEIKSKAIILPEQSVATEKTGLAVNKKGLTLKELLQQTSHHNAKVRKDALLGIKDLLHTYPAELSLHKYAVIEKLRERIGDDDKLVRETLYQLLKSVVFPACKEVRSSSLSHLIADIAGGCYSELTDNQGIFISLLMTYIFKAMTHLAIDVRLMAFKFFDLVVQHYPHSFFLYAEKVLQNYEDILRKNQYYLQDKGKLKIALSGLVRCLSMLPCNQEEVDSCEKKDAGQRVLHAFETEVPTESSGFSIIIPKLKDLLPVLVSCFQEFIPTAQTFPSFDGQSFDCMLCILQSIDLSIRFYIYVTSENKQESQASHGGLDATMWTETITTFLLKKLLVMFPLNPVNQFSEKGDDRYFTLNTVFTEIFLHLCEWICPPDVLLERFLDFIESALLGKICSGTRSGKAIEEKHLLLLLPFIPKLVSQVATEWKFRLLQAFTKKFEDCNPESSLKLAFVSTIEKMLIPREDMLYLDASALDLLDHQIAWIRQLPLLLIQLGDKHPSSSQVVLHLQLKLGQCSLLNPSLMWGYDNMQHLLQKFYIICSDDGNICYGPFVRLARDSQELALCCLYYFSYLEPLLLKSISLCCLCPDMDPLIVYRILEILHSTYKAGCIQIADCISFFITLLSRFRVFPENSYPDENRDAKISNRGIFKSITSIVCSSMLQMGDKNLVFRILENILLAQIVLKPPLDNVCAMLRVLITLDSTPTRLSQQSITTLGNFLSEYLIDVVGVTEACSDLWSHVLLNLVLRMFASIVSCNGGQYATNPSSTVGAIVSVLLFMHKDVRIGQIISSFKEDVDSILQNIICLQIWGPILVPIKRGEDLSEPSKQEMSGTGGVVSDESKLFSGFFLSSDSPSPIEFAPYSSFEGDKKRVTFNMDDEADLDLELLEFGFLAT</sequence>
<dbReference type="AlphaFoldDB" id="A0A978UBV5"/>
<keyword evidence="6" id="KW-0732">Signal</keyword>
<evidence type="ECO:0000256" key="4">
    <source>
        <dbReference type="ARBA" id="ARBA00023242"/>
    </source>
</evidence>
<dbReference type="InterPro" id="IPR011989">
    <property type="entry name" value="ARM-like"/>
</dbReference>
<evidence type="ECO:0000313" key="9">
    <source>
        <dbReference type="EMBL" id="KAH7512248.1"/>
    </source>
</evidence>
<evidence type="ECO:0000256" key="3">
    <source>
        <dbReference type="ARBA" id="ARBA00006427"/>
    </source>
</evidence>
<protein>
    <recommendedName>
        <fullName evidence="11">Testis-expressed protein 10</fullName>
    </recommendedName>
</protein>
<proteinExistence type="inferred from homology"/>
<keyword evidence="4" id="KW-0539">Nucleus</keyword>
<evidence type="ECO:0000256" key="5">
    <source>
        <dbReference type="SAM" id="MobiDB-lite"/>
    </source>
</evidence>
<feature type="domain" description="Pre-rRNA-processing protein Ipi1 N-terminal" evidence="7">
    <location>
        <begin position="209"/>
        <end position="268"/>
    </location>
</feature>
<dbReference type="SUPFAM" id="SSF48371">
    <property type="entry name" value="ARM repeat"/>
    <property type="match status" value="1"/>
</dbReference>
<feature type="domain" description="TEX10-like TPR repeats" evidence="8">
    <location>
        <begin position="559"/>
        <end position="825"/>
    </location>
</feature>
<dbReference type="InterPro" id="IPR016024">
    <property type="entry name" value="ARM-type_fold"/>
</dbReference>
<evidence type="ECO:0000256" key="6">
    <source>
        <dbReference type="SAM" id="SignalP"/>
    </source>
</evidence>
<comment type="subcellular location">
    <subcellularLocation>
        <location evidence="1">Nucleus</location>
        <location evidence="1">Nucleolus</location>
    </subcellularLocation>
    <subcellularLocation>
        <location evidence="2">Nucleus</location>
        <location evidence="2">Nucleoplasm</location>
    </subcellularLocation>
</comment>
<evidence type="ECO:0000256" key="1">
    <source>
        <dbReference type="ARBA" id="ARBA00004604"/>
    </source>
</evidence>
<feature type="region of interest" description="Disordered" evidence="5">
    <location>
        <begin position="35"/>
        <end position="54"/>
    </location>
</feature>
<dbReference type="PANTHER" id="PTHR16056:SF2">
    <property type="entry name" value="TESTIS-EXPRESSED PROTEIN 10"/>
    <property type="match status" value="1"/>
</dbReference>